<name>A0ABW2XC70_9ACTN</name>
<reference evidence="2" key="1">
    <citation type="journal article" date="2019" name="Int. J. Syst. Evol. Microbiol.">
        <title>The Global Catalogue of Microorganisms (GCM) 10K type strain sequencing project: providing services to taxonomists for standard genome sequencing and annotation.</title>
        <authorList>
            <consortium name="The Broad Institute Genomics Platform"/>
            <consortium name="The Broad Institute Genome Sequencing Center for Infectious Disease"/>
            <person name="Wu L."/>
            <person name="Ma J."/>
        </authorList>
    </citation>
    <scope>NUCLEOTIDE SEQUENCE [LARGE SCALE GENOMIC DNA]</scope>
    <source>
        <strain evidence="2">JCM 12607</strain>
    </source>
</reference>
<evidence type="ECO:0000313" key="2">
    <source>
        <dbReference type="Proteomes" id="UP001596915"/>
    </source>
</evidence>
<protein>
    <submittedName>
        <fullName evidence="1">Uncharacterized protein</fullName>
    </submittedName>
</protein>
<keyword evidence="2" id="KW-1185">Reference proteome</keyword>
<evidence type="ECO:0000313" key="1">
    <source>
        <dbReference type="EMBL" id="MFD0630256.1"/>
    </source>
</evidence>
<accession>A0ABW2XC70</accession>
<comment type="caution">
    <text evidence="1">The sequence shown here is derived from an EMBL/GenBank/DDBJ whole genome shotgun (WGS) entry which is preliminary data.</text>
</comment>
<gene>
    <name evidence="1" type="ORF">ACFQ2K_54450</name>
</gene>
<organism evidence="1 2">
    <name type="scientific">Streptomyces sanglieri</name>
    <dbReference type="NCBI Taxonomy" id="193460"/>
    <lineage>
        <taxon>Bacteria</taxon>
        <taxon>Bacillati</taxon>
        <taxon>Actinomycetota</taxon>
        <taxon>Actinomycetes</taxon>
        <taxon>Kitasatosporales</taxon>
        <taxon>Streptomycetaceae</taxon>
        <taxon>Streptomyces</taxon>
    </lineage>
</organism>
<sequence>MAKATPGGSIEMLKHLHEYLDEHFQTLHAHRQALQPAAPVFALEHDLSQNDLDLLSTTVRGAVTEGFNIRHRTWWLPFVVYAAEIGYLYTGDEYWPLFSQETSGWERGPQWKIYDNRRHIKQWFERFAAEYGGIEPRGAFASNFSIIAWPITHAIMPADLQRQMAQLLYEARAILTSSMLNDPHKLGSCLAARTGGYSDRFQKFCSNQILLGHIAAALLSGDDEGSPYLVQSTLARLVDALSKEHESRDWLDQAINSAHTVRSAGFLPTNTSSRKERQGQYTSTAAHPRLLLQQEGGGWRPCLELPDLTTLQAENDQISEELRRLRPKIEGRRQPLPRGNLLYPGRVLLTAWPRPGTPIIQLEQGSRHVNELIAERCAITKGPWWLFRKQPGGLAVEIKGGLVRPGHEYCLVGRTGISPPALPWISPSIVHADEVNAFDVKVPQTLNDVEITQLAATGLSVVSNVSIHPVGVLPASWDGDGSAEWMAGDPALLAVTSTHVTERCSVRVDGGSPLPLEWPKGSQSLIFALEGLSVGTHEVHVALLSGDAGSFASGSLAATIRDPHSILEDHTKGSGIRLYATPARPKLTEIWDGRASLSADGPAGTKAELTVVLRDDAGKELMHLRHTISFPFTDSAWTKLAAQEFRTGKGKLHSVYSVAESCEVSVSRSGVGFASLVCERGFYPLRWVPTKQRKDRHTVRLIDRTGRNETQVLLYSVENPLVGEQRDAWKPVDVPVGGGMLRAVSDNATAAIILPPDPNWLRQRAGTQPTIRCTGTPLPEALKLIRNYHHWQDADLSADPFSHHQRQLVLDAITTALASLMAGSRWADLERRRGRLSAHRRPDTLDEMQQLVGDSQAQRDVARCIATHLWQWSKSLSALREGLGEAIAPITASTGIGNPRDAADFLLLLASRPGSLDGMDSTELNRMLKCVLVSPVLIRAARFAILGIEDLHEGSERSTMIGGFQ</sequence>
<dbReference type="Proteomes" id="UP001596915">
    <property type="component" value="Unassembled WGS sequence"/>
</dbReference>
<dbReference type="EMBL" id="JBHTGL010000015">
    <property type="protein sequence ID" value="MFD0630256.1"/>
    <property type="molecule type" value="Genomic_DNA"/>
</dbReference>
<proteinExistence type="predicted"/>